<evidence type="ECO:0000313" key="3">
    <source>
        <dbReference type="Proteomes" id="UP000345329"/>
    </source>
</evidence>
<dbReference type="Proteomes" id="UP000345329">
    <property type="component" value="Unassembled WGS sequence"/>
</dbReference>
<gene>
    <name evidence="2" type="ORF">UI29_14535</name>
</gene>
<evidence type="ECO:0000256" key="1">
    <source>
        <dbReference type="SAM" id="Coils"/>
    </source>
</evidence>
<organism evidence="2 3">
    <name type="scientific">Listeria monocytogenes</name>
    <dbReference type="NCBI Taxonomy" id="1639"/>
    <lineage>
        <taxon>Bacteria</taxon>
        <taxon>Bacillati</taxon>
        <taxon>Bacillota</taxon>
        <taxon>Bacilli</taxon>
        <taxon>Bacillales</taxon>
        <taxon>Listeriaceae</taxon>
        <taxon>Listeria</taxon>
    </lineage>
</organism>
<keyword evidence="1" id="KW-0175">Coiled coil</keyword>
<proteinExistence type="predicted"/>
<comment type="caution">
    <text evidence="2">The sequence shown here is derived from an EMBL/GenBank/DDBJ whole genome shotgun (WGS) entry which is preliminary data.</text>
</comment>
<name>A0AAN2W0T6_LISMN</name>
<evidence type="ECO:0000313" key="2">
    <source>
        <dbReference type="EMBL" id="EAD3793974.1"/>
    </source>
</evidence>
<dbReference type="EMBL" id="AAAMZD010000009">
    <property type="protein sequence ID" value="EAD3793974.1"/>
    <property type="molecule type" value="Genomic_DNA"/>
</dbReference>
<protein>
    <submittedName>
        <fullName evidence="2">Uncharacterized protein</fullName>
    </submittedName>
</protein>
<sequence>MDETLLALNTAFAKSITEVTVEKVTNKITQIKSNHDLKKQVTDYEQLINDLLDNKNKLELTARNYKERLEQVTISDSDIESLHNTVSTVIKLVMPLSQSESKTDEKSIDVLLNLLNSDTLKTLQLLGYNYKKAIGEPLTQITSDFLKNKLNTKKQGL</sequence>
<dbReference type="AlphaFoldDB" id="A0AAN2W0T6"/>
<dbReference type="RefSeq" id="WP_070786371.1">
    <property type="nucleotide sequence ID" value="NZ_CP168907.1"/>
</dbReference>
<accession>A0AAN2W0T6</accession>
<feature type="coiled-coil region" evidence="1">
    <location>
        <begin position="34"/>
        <end position="75"/>
    </location>
</feature>
<reference evidence="2 3" key="1">
    <citation type="submission" date="2018-06" db="EMBL/GenBank/DDBJ databases">
        <authorList>
            <consortium name="GenomeTrakr: Next Generation Sequencing Network for Food Pathogen Tracability"/>
        </authorList>
    </citation>
    <scope>NUCLEOTIDE SEQUENCE [LARGE SCALE GENOMIC DNA]</scope>
    <source>
        <strain evidence="2 3">VA-WGS-00405</strain>
    </source>
</reference>